<sequence length="347" mass="38030">MAVNKAYCADKCGGIPQLQSVGASSDSDQHSSSQAHCLNDGYSNPSRCSECICPSGYGGSKCERAQKSRNAICGGDLSLELDTWEQLESPGYSKDGYEVGQQCNWVVRSPQGTRVMAEFINDFSMFCGNICLDYVELKLATDQRLTGARFCCDQRFAGQLISEHNQMAILFRAQLSQDIGFQIRVRATRLPASIQRMGGLNGPNTGNRTTEEAPTPLGLKTFLPGKDIWGEWGPWSDCSRPCGGCGIRSRTRTCLSEVCLSDKSYESSACNFLACPIRPNCHKILFLSRLCHQSDAGATSQNCSQMAQQLAQCTQPSCCPPFYALNGKCVQTQFEEGQKETEMSNRN</sequence>
<keyword evidence="5" id="KW-1185">Reference proteome</keyword>
<dbReference type="InterPro" id="IPR000859">
    <property type="entry name" value="CUB_dom"/>
</dbReference>
<feature type="domain" description="CUB" evidence="4">
    <location>
        <begin position="73"/>
        <end position="188"/>
    </location>
</feature>
<dbReference type="Pfam" id="PF00431">
    <property type="entry name" value="CUB"/>
    <property type="match status" value="1"/>
</dbReference>
<dbReference type="WBParaSite" id="Gr19_v10_g5281.t1">
    <property type="protein sequence ID" value="Gr19_v10_g5281.t1"/>
    <property type="gene ID" value="Gr19_v10_g5281"/>
</dbReference>
<evidence type="ECO:0000313" key="5">
    <source>
        <dbReference type="Proteomes" id="UP000887572"/>
    </source>
</evidence>
<evidence type="ECO:0000259" key="4">
    <source>
        <dbReference type="PROSITE" id="PS01180"/>
    </source>
</evidence>
<dbReference type="Gene3D" id="2.20.100.10">
    <property type="entry name" value="Thrombospondin type-1 (TSP1) repeat"/>
    <property type="match status" value="1"/>
</dbReference>
<dbReference type="InterPro" id="IPR035914">
    <property type="entry name" value="Sperma_CUB_dom_sf"/>
</dbReference>
<dbReference type="AlphaFoldDB" id="A0A914HZR1"/>
<dbReference type="SMART" id="SM00209">
    <property type="entry name" value="TSP1"/>
    <property type="match status" value="1"/>
</dbReference>
<dbReference type="Pfam" id="PF00090">
    <property type="entry name" value="TSP_1"/>
    <property type="match status" value="1"/>
</dbReference>
<evidence type="ECO:0000256" key="1">
    <source>
        <dbReference type="ARBA" id="ARBA00023157"/>
    </source>
</evidence>
<keyword evidence="1" id="KW-1015">Disulfide bond</keyword>
<dbReference type="InterPro" id="IPR000742">
    <property type="entry name" value="EGF"/>
</dbReference>
<feature type="region of interest" description="Disordered" evidence="3">
    <location>
        <begin position="196"/>
        <end position="216"/>
    </location>
</feature>
<comment type="caution">
    <text evidence="2">Lacks conserved residue(s) required for the propagation of feature annotation.</text>
</comment>
<name>A0A914HZR1_GLORO</name>
<dbReference type="SUPFAM" id="SSF49854">
    <property type="entry name" value="Spermadhesin, CUB domain"/>
    <property type="match status" value="1"/>
</dbReference>
<dbReference type="SMART" id="SM00042">
    <property type="entry name" value="CUB"/>
    <property type="match status" value="1"/>
</dbReference>
<dbReference type="PROSITE" id="PS50092">
    <property type="entry name" value="TSP1"/>
    <property type="match status" value="1"/>
</dbReference>
<dbReference type="Gene3D" id="2.60.120.290">
    <property type="entry name" value="Spermadhesin, CUB domain"/>
    <property type="match status" value="1"/>
</dbReference>
<evidence type="ECO:0000256" key="3">
    <source>
        <dbReference type="SAM" id="MobiDB-lite"/>
    </source>
</evidence>
<dbReference type="CDD" id="cd00041">
    <property type="entry name" value="CUB"/>
    <property type="match status" value="1"/>
</dbReference>
<reference evidence="6" key="1">
    <citation type="submission" date="2022-11" db="UniProtKB">
        <authorList>
            <consortium name="WormBaseParasite"/>
        </authorList>
    </citation>
    <scope>IDENTIFICATION</scope>
</reference>
<evidence type="ECO:0000256" key="2">
    <source>
        <dbReference type="PROSITE-ProRule" id="PRU00059"/>
    </source>
</evidence>
<dbReference type="InterPro" id="IPR036383">
    <property type="entry name" value="TSP1_rpt_sf"/>
</dbReference>
<dbReference type="PROSITE" id="PS01180">
    <property type="entry name" value="CUB"/>
    <property type="match status" value="1"/>
</dbReference>
<evidence type="ECO:0000313" key="6">
    <source>
        <dbReference type="WBParaSite" id="Gr19_v10_g5281.t1"/>
    </source>
</evidence>
<proteinExistence type="predicted"/>
<dbReference type="InterPro" id="IPR000884">
    <property type="entry name" value="TSP1_rpt"/>
</dbReference>
<accession>A0A914HZR1</accession>
<dbReference type="SUPFAM" id="SSF82895">
    <property type="entry name" value="TSP-1 type 1 repeat"/>
    <property type="match status" value="1"/>
</dbReference>
<dbReference type="PROSITE" id="PS01186">
    <property type="entry name" value="EGF_2"/>
    <property type="match status" value="1"/>
</dbReference>
<protein>
    <submittedName>
        <fullName evidence="6">CUB domain-containing protein</fullName>
    </submittedName>
</protein>
<dbReference type="Proteomes" id="UP000887572">
    <property type="component" value="Unplaced"/>
</dbReference>
<organism evidence="5 6">
    <name type="scientific">Globodera rostochiensis</name>
    <name type="common">Golden nematode worm</name>
    <name type="synonym">Heterodera rostochiensis</name>
    <dbReference type="NCBI Taxonomy" id="31243"/>
    <lineage>
        <taxon>Eukaryota</taxon>
        <taxon>Metazoa</taxon>
        <taxon>Ecdysozoa</taxon>
        <taxon>Nematoda</taxon>
        <taxon>Chromadorea</taxon>
        <taxon>Rhabditida</taxon>
        <taxon>Tylenchina</taxon>
        <taxon>Tylenchomorpha</taxon>
        <taxon>Tylenchoidea</taxon>
        <taxon>Heteroderidae</taxon>
        <taxon>Heteroderinae</taxon>
        <taxon>Globodera</taxon>
    </lineage>
</organism>